<sequence length="47" mass="5320">MTCNLQNIFKNLRSDVHSLCKYVTLACRLCLNRSSTASKKVPQCPYA</sequence>
<evidence type="ECO:0000313" key="1">
    <source>
        <dbReference type="EMBL" id="JAH85268.1"/>
    </source>
</evidence>
<organism evidence="1">
    <name type="scientific">Anguilla anguilla</name>
    <name type="common">European freshwater eel</name>
    <name type="synonym">Muraena anguilla</name>
    <dbReference type="NCBI Taxonomy" id="7936"/>
    <lineage>
        <taxon>Eukaryota</taxon>
        <taxon>Metazoa</taxon>
        <taxon>Chordata</taxon>
        <taxon>Craniata</taxon>
        <taxon>Vertebrata</taxon>
        <taxon>Euteleostomi</taxon>
        <taxon>Actinopterygii</taxon>
        <taxon>Neopterygii</taxon>
        <taxon>Teleostei</taxon>
        <taxon>Anguilliformes</taxon>
        <taxon>Anguillidae</taxon>
        <taxon>Anguilla</taxon>
    </lineage>
</organism>
<dbReference type="AlphaFoldDB" id="A0A0E9W743"/>
<accession>A0A0E9W743</accession>
<dbReference type="EMBL" id="GBXM01023309">
    <property type="protein sequence ID" value="JAH85268.1"/>
    <property type="molecule type" value="Transcribed_RNA"/>
</dbReference>
<protein>
    <submittedName>
        <fullName evidence="1">Uncharacterized protein</fullName>
    </submittedName>
</protein>
<proteinExistence type="predicted"/>
<reference evidence="1" key="1">
    <citation type="submission" date="2014-11" db="EMBL/GenBank/DDBJ databases">
        <authorList>
            <person name="Amaro Gonzalez C."/>
        </authorList>
    </citation>
    <scope>NUCLEOTIDE SEQUENCE</scope>
</reference>
<reference evidence="1" key="2">
    <citation type="journal article" date="2015" name="Fish Shellfish Immunol.">
        <title>Early steps in the European eel (Anguilla anguilla)-Vibrio vulnificus interaction in the gills: Role of the RtxA13 toxin.</title>
        <authorList>
            <person name="Callol A."/>
            <person name="Pajuelo D."/>
            <person name="Ebbesson L."/>
            <person name="Teles M."/>
            <person name="MacKenzie S."/>
            <person name="Amaro C."/>
        </authorList>
    </citation>
    <scope>NUCLEOTIDE SEQUENCE</scope>
</reference>
<name>A0A0E9W743_ANGAN</name>